<accession>A0A8X6LEE1</accession>
<keyword evidence="2" id="KW-1185">Reference proteome</keyword>
<dbReference type="AlphaFoldDB" id="A0A8X6LEE1"/>
<gene>
    <name evidence="1" type="primary">AVEN_274346_1</name>
    <name evidence="1" type="ORF">TNCT_255141</name>
</gene>
<evidence type="ECO:0000313" key="1">
    <source>
        <dbReference type="EMBL" id="GFR05332.1"/>
    </source>
</evidence>
<organism evidence="1 2">
    <name type="scientific">Trichonephila clavata</name>
    <name type="common">Joro spider</name>
    <name type="synonym">Nephila clavata</name>
    <dbReference type="NCBI Taxonomy" id="2740835"/>
    <lineage>
        <taxon>Eukaryota</taxon>
        <taxon>Metazoa</taxon>
        <taxon>Ecdysozoa</taxon>
        <taxon>Arthropoda</taxon>
        <taxon>Chelicerata</taxon>
        <taxon>Arachnida</taxon>
        <taxon>Araneae</taxon>
        <taxon>Araneomorphae</taxon>
        <taxon>Entelegynae</taxon>
        <taxon>Araneoidea</taxon>
        <taxon>Nephilidae</taxon>
        <taxon>Trichonephila</taxon>
    </lineage>
</organism>
<dbReference type="InterPro" id="IPR036397">
    <property type="entry name" value="RNaseH_sf"/>
</dbReference>
<dbReference type="EMBL" id="BMAO01035700">
    <property type="protein sequence ID" value="GFR05332.1"/>
    <property type="molecule type" value="Genomic_DNA"/>
</dbReference>
<dbReference type="Gene3D" id="3.30.420.10">
    <property type="entry name" value="Ribonuclease H-like superfamily/Ribonuclease H"/>
    <property type="match status" value="1"/>
</dbReference>
<dbReference type="InterPro" id="IPR052709">
    <property type="entry name" value="Transposase-MT_Hybrid"/>
</dbReference>
<dbReference type="OrthoDB" id="6432695at2759"/>
<protein>
    <recommendedName>
        <fullName evidence="3">Transposase</fullName>
    </recommendedName>
</protein>
<dbReference type="Proteomes" id="UP000887116">
    <property type="component" value="Unassembled WGS sequence"/>
</dbReference>
<proteinExistence type="predicted"/>
<dbReference type="GO" id="GO:0003676">
    <property type="term" value="F:nucleic acid binding"/>
    <property type="evidence" value="ECO:0007669"/>
    <property type="project" value="InterPro"/>
</dbReference>
<name>A0A8X6LEE1_TRICU</name>
<dbReference type="PANTHER" id="PTHR46060:SF1">
    <property type="entry name" value="MARINER MOS1 TRANSPOSASE-LIKE PROTEIN"/>
    <property type="match status" value="1"/>
</dbReference>
<dbReference type="PANTHER" id="PTHR46060">
    <property type="entry name" value="MARINER MOS1 TRANSPOSASE-LIKE PROTEIN"/>
    <property type="match status" value="1"/>
</dbReference>
<evidence type="ECO:0008006" key="3">
    <source>
        <dbReference type="Google" id="ProtNLM"/>
    </source>
</evidence>
<comment type="caution">
    <text evidence="1">The sequence shown here is derived from an EMBL/GenBank/DDBJ whole genome shotgun (WGS) entry which is preliminary data.</text>
</comment>
<evidence type="ECO:0000313" key="2">
    <source>
        <dbReference type="Proteomes" id="UP000887116"/>
    </source>
</evidence>
<sequence>MTTLYELVTVKLGYRKLCARWVPKMLTEEHKKKRMGSALDFLARYAEAGEKILHNIVTDDETWVYHHTPESKQQSNGAIRIHKKPRNAKLRFQQKLKLLLFGTDKAFFCLNLCLPE</sequence>
<reference evidence="1" key="1">
    <citation type="submission" date="2020-07" db="EMBL/GenBank/DDBJ databases">
        <title>Multicomponent nature underlies the extraordinary mechanical properties of spider dragline silk.</title>
        <authorList>
            <person name="Kono N."/>
            <person name="Nakamura H."/>
            <person name="Mori M."/>
            <person name="Yoshida Y."/>
            <person name="Ohtoshi R."/>
            <person name="Malay A.D."/>
            <person name="Moran D.A.P."/>
            <person name="Tomita M."/>
            <person name="Numata K."/>
            <person name="Arakawa K."/>
        </authorList>
    </citation>
    <scope>NUCLEOTIDE SEQUENCE</scope>
</reference>